<name>A0A7T4EF44_9CORY</name>
<dbReference type="AlphaFoldDB" id="A0A7T4EF44"/>
<dbReference type="RefSeq" id="WP_084036972.1">
    <property type="nucleotide sequence ID" value="NZ_CP066007.1"/>
</dbReference>
<protein>
    <submittedName>
        <fullName evidence="2">Uncharacterized protein</fullName>
    </submittedName>
</protein>
<dbReference type="GeneID" id="92759508"/>
<accession>A0A7T4EF44</accession>
<evidence type="ECO:0000313" key="3">
    <source>
        <dbReference type="Proteomes" id="UP000596145"/>
    </source>
</evidence>
<evidence type="ECO:0000256" key="1">
    <source>
        <dbReference type="SAM" id="MobiDB-lite"/>
    </source>
</evidence>
<dbReference type="Proteomes" id="UP000596145">
    <property type="component" value="Chromosome"/>
</dbReference>
<evidence type="ECO:0000313" key="2">
    <source>
        <dbReference type="EMBL" id="QQB46220.1"/>
    </source>
</evidence>
<sequence length="218" mass="23514">MSDALTPSTDSSVAIGVAEFMLSYCGRFGDIWRAPENQHKQASGRFTPTANEGDFGVAEDAAGRETQAIAEVMLVKARKVELDIAETGHALIRPIGYSTGMCLDEDGHIKGCIGAGIHFNGQLVAVIGLDTPGVDQIIRGCDGRPLADRIRILSQLVRFFCEAVGFASNIDAFSSGFVSNFRLAASDLRDAVREYRDSETVDDAMHSKEPQGNKETEK</sequence>
<feature type="region of interest" description="Disordered" evidence="1">
    <location>
        <begin position="197"/>
        <end position="218"/>
    </location>
</feature>
<organism evidence="2 3">
    <name type="scientific">Corynebacterium glucuronolyticum</name>
    <dbReference type="NCBI Taxonomy" id="39791"/>
    <lineage>
        <taxon>Bacteria</taxon>
        <taxon>Bacillati</taxon>
        <taxon>Actinomycetota</taxon>
        <taxon>Actinomycetes</taxon>
        <taxon>Mycobacteriales</taxon>
        <taxon>Corynebacteriaceae</taxon>
        <taxon>Corynebacterium</taxon>
    </lineage>
</organism>
<proteinExistence type="predicted"/>
<gene>
    <name evidence="2" type="ORF">I6I10_12365</name>
</gene>
<reference evidence="2 3" key="1">
    <citation type="submission" date="2020-12" db="EMBL/GenBank/DDBJ databases">
        <title>FDA dAtabase for Regulatory Grade micrObial Sequences (FDA-ARGOS): Supporting development and validation of Infectious Disease Dx tests.</title>
        <authorList>
            <person name="Sproer C."/>
            <person name="Gronow S."/>
            <person name="Severitt S."/>
            <person name="Schroder I."/>
            <person name="Tallon L."/>
            <person name="Sadzewicz L."/>
            <person name="Zhao X."/>
            <person name="Boylan J."/>
            <person name="Ott S."/>
            <person name="Bowen H."/>
            <person name="Vavikolanu K."/>
            <person name="Mehta A."/>
            <person name="Aluvathingal J."/>
            <person name="Nadendla S."/>
            <person name="Lowell S."/>
            <person name="Myers T."/>
            <person name="Yan Y."/>
            <person name="Sichtig H."/>
        </authorList>
    </citation>
    <scope>NUCLEOTIDE SEQUENCE [LARGE SCALE GENOMIC DNA]</scope>
    <source>
        <strain evidence="2 3">FDAARGOS_1053</strain>
    </source>
</reference>
<dbReference type="EMBL" id="CP066007">
    <property type="protein sequence ID" value="QQB46220.1"/>
    <property type="molecule type" value="Genomic_DNA"/>
</dbReference>